<reference evidence="1 2" key="1">
    <citation type="submission" date="2015-04" db="EMBL/GenBank/DDBJ databases">
        <title>Draft Genome Sequence of the Novel Agar-Digesting Marine Bacterium Q1.</title>
        <authorList>
            <person name="Li Y."/>
            <person name="Li D."/>
            <person name="Chen G."/>
            <person name="Du Z."/>
        </authorList>
    </citation>
    <scope>NUCLEOTIDE SEQUENCE [LARGE SCALE GENOMIC DNA]</scope>
    <source>
        <strain evidence="1 2">Q1</strain>
    </source>
</reference>
<comment type="caution">
    <text evidence="1">The sequence shown here is derived from an EMBL/GenBank/DDBJ whole genome shotgun (WGS) entry which is preliminary data.</text>
</comment>
<organism evidence="1 2">
    <name type="scientific">Catenovulum maritimum</name>
    <dbReference type="NCBI Taxonomy" id="1513271"/>
    <lineage>
        <taxon>Bacteria</taxon>
        <taxon>Pseudomonadati</taxon>
        <taxon>Pseudomonadota</taxon>
        <taxon>Gammaproteobacteria</taxon>
        <taxon>Alteromonadales</taxon>
        <taxon>Alteromonadaceae</taxon>
        <taxon>Catenovulum</taxon>
    </lineage>
</organism>
<dbReference type="PROSITE" id="PS51257">
    <property type="entry name" value="PROKAR_LIPOPROTEIN"/>
    <property type="match status" value="1"/>
</dbReference>
<evidence type="ECO:0000313" key="2">
    <source>
        <dbReference type="Proteomes" id="UP000037600"/>
    </source>
</evidence>
<proteinExistence type="predicted"/>
<name>A0A0J8GVK7_9ALTE</name>
<sequence length="291" mass="31327">MFKISSIILTCFLVTACSLEIDSGDEDISHYGLYNSIESQTTTDQTSQNRISVGQFGYAIIDSQHHLYQVSMPTVGTASDILIEPVGYDCSSGTCVLVTVQDLDSNGSMDSLGYDCDTLDCELDVATSKIITAKLQFTEQKISGSALRYTPAPENYSATGEFKQTDFVLNLTNDSTNQPTLFLQKSSQLVASNLDQISGNWTNTNATSSYSIDSVGNISGSNQAGCIVSGKLTGEQDQLLEKISLVISGCTANNQTVQGYIARIASENNANFTLLLVANNDNFAFGEILIR</sequence>
<dbReference type="RefSeq" id="WP_048688581.1">
    <property type="nucleotide sequence ID" value="NZ_KQ130482.1"/>
</dbReference>
<keyword evidence="2" id="KW-1185">Reference proteome</keyword>
<dbReference type="Proteomes" id="UP000037600">
    <property type="component" value="Unassembled WGS sequence"/>
</dbReference>
<dbReference type="AlphaFoldDB" id="A0A0J8GVK7"/>
<protein>
    <recommendedName>
        <fullName evidence="3">Lipoprotein</fullName>
    </recommendedName>
</protein>
<accession>A0A0J8GVK7</accession>
<gene>
    <name evidence="1" type="ORF">XM47_01510</name>
</gene>
<evidence type="ECO:0008006" key="3">
    <source>
        <dbReference type="Google" id="ProtNLM"/>
    </source>
</evidence>
<evidence type="ECO:0000313" key="1">
    <source>
        <dbReference type="EMBL" id="KMT66820.1"/>
    </source>
</evidence>
<dbReference type="EMBL" id="LAZL01000002">
    <property type="protein sequence ID" value="KMT66820.1"/>
    <property type="molecule type" value="Genomic_DNA"/>
</dbReference>